<dbReference type="InterPro" id="IPR039008">
    <property type="entry name" value="IF_rod_dom"/>
</dbReference>
<evidence type="ECO:0000256" key="10">
    <source>
        <dbReference type="ARBA" id="ARBA00039429"/>
    </source>
</evidence>
<dbReference type="AlphaFoldDB" id="A0A4U1FJR0"/>
<evidence type="ECO:0000256" key="7">
    <source>
        <dbReference type="ARBA" id="ARBA00023054"/>
    </source>
</evidence>
<keyword evidence="5" id="KW-0416">Keratin</keyword>
<name>A0A4U1FJR0_MONMO</name>
<evidence type="ECO:0000256" key="12">
    <source>
        <dbReference type="ARBA" id="ARBA00042964"/>
    </source>
</evidence>
<dbReference type="PANTHER" id="PTHR45616:SF26">
    <property type="entry name" value="KERATIN, TYPE II CYTOSKELETAL 8"/>
    <property type="match status" value="1"/>
</dbReference>
<gene>
    <name evidence="14" type="ORF">EI555_007757</name>
</gene>
<evidence type="ECO:0000256" key="1">
    <source>
        <dbReference type="ARBA" id="ARBA00004109"/>
    </source>
</evidence>
<evidence type="ECO:0000256" key="8">
    <source>
        <dbReference type="ARBA" id="ARBA00023242"/>
    </source>
</evidence>
<evidence type="ECO:0000256" key="4">
    <source>
        <dbReference type="ARBA" id="ARBA00022490"/>
    </source>
</evidence>
<comment type="subcellular location">
    <subcellularLocation>
        <location evidence="2">Cytoplasm</location>
    </subcellularLocation>
    <subcellularLocation>
        <location evidence="1">Nucleus matrix</location>
    </subcellularLocation>
    <subcellularLocation>
        <location evidence="3">Nucleus</location>
        <location evidence="3">Nucleoplasm</location>
    </subcellularLocation>
</comment>
<evidence type="ECO:0000256" key="6">
    <source>
        <dbReference type="ARBA" id="ARBA00022754"/>
    </source>
</evidence>
<dbReference type="Proteomes" id="UP000308365">
    <property type="component" value="Unassembled WGS sequence"/>
</dbReference>
<evidence type="ECO:0000259" key="13">
    <source>
        <dbReference type="PROSITE" id="PS51842"/>
    </source>
</evidence>
<dbReference type="FunFam" id="1.20.5.500:FF:000001">
    <property type="entry name" value="Type II keratin 23"/>
    <property type="match status" value="1"/>
</dbReference>
<reference evidence="15" key="1">
    <citation type="journal article" date="2019" name="IScience">
        <title>Narwhal Genome Reveals Long-Term Low Genetic Diversity despite Current Large Abundance Size.</title>
        <authorList>
            <person name="Westbury M.V."/>
            <person name="Petersen B."/>
            <person name="Garde E."/>
            <person name="Heide-Jorgensen M.P."/>
            <person name="Lorenzen E.D."/>
        </authorList>
    </citation>
    <scope>NUCLEOTIDE SEQUENCE [LARGE SCALE GENOMIC DNA]</scope>
</reference>
<evidence type="ECO:0000256" key="9">
    <source>
        <dbReference type="ARBA" id="ARBA00037766"/>
    </source>
</evidence>
<dbReference type="PROSITE" id="PS51842">
    <property type="entry name" value="IF_ROD_2"/>
    <property type="match status" value="1"/>
</dbReference>
<dbReference type="EMBL" id="RWIC01000128">
    <property type="protein sequence ID" value="TKC49226.1"/>
    <property type="molecule type" value="Genomic_DNA"/>
</dbReference>
<proteinExistence type="predicted"/>
<protein>
    <recommendedName>
        <fullName evidence="10">Keratin, type II cytoskeletal 8</fullName>
    </recommendedName>
    <alternativeName>
        <fullName evidence="12">Cytokeratin-8</fullName>
    </alternativeName>
    <alternativeName>
        <fullName evidence="11">Keratin-8</fullName>
    </alternativeName>
</protein>
<dbReference type="Pfam" id="PF00038">
    <property type="entry name" value="Filament"/>
    <property type="match status" value="1"/>
</dbReference>
<comment type="caution">
    <text evidence="14">The sequence shown here is derived from an EMBL/GenBank/DDBJ whole genome shotgun (WGS) entry which is preliminary data.</text>
</comment>
<evidence type="ECO:0000256" key="3">
    <source>
        <dbReference type="ARBA" id="ARBA00004642"/>
    </source>
</evidence>
<dbReference type="GO" id="GO:0005882">
    <property type="term" value="C:intermediate filament"/>
    <property type="evidence" value="ECO:0007669"/>
    <property type="project" value="UniProtKB-KW"/>
</dbReference>
<dbReference type="GO" id="GO:0005654">
    <property type="term" value="C:nucleoplasm"/>
    <property type="evidence" value="ECO:0007669"/>
    <property type="project" value="UniProtKB-SubCell"/>
</dbReference>
<keyword evidence="4" id="KW-0963">Cytoplasm</keyword>
<sequence length="81" mass="9159">MQSQISDTSVVLSMDNSHSLDLDGIIAEVKTQYEDITNCSQAEAETMYQIKYEELQTLAGKHGDDLHHTKTEISEMNRNIN</sequence>
<keyword evidence="6" id="KW-0403">Intermediate filament</keyword>
<feature type="domain" description="IF rod" evidence="13">
    <location>
        <begin position="1"/>
        <end position="81"/>
    </location>
</feature>
<organism evidence="14 15">
    <name type="scientific">Monodon monoceros</name>
    <name type="common">Narwhal</name>
    <name type="synonym">Ceratodon monodon</name>
    <dbReference type="NCBI Taxonomy" id="40151"/>
    <lineage>
        <taxon>Eukaryota</taxon>
        <taxon>Metazoa</taxon>
        <taxon>Chordata</taxon>
        <taxon>Craniata</taxon>
        <taxon>Vertebrata</taxon>
        <taxon>Euteleostomi</taxon>
        <taxon>Mammalia</taxon>
        <taxon>Eutheria</taxon>
        <taxon>Laurasiatheria</taxon>
        <taxon>Artiodactyla</taxon>
        <taxon>Whippomorpha</taxon>
        <taxon>Cetacea</taxon>
        <taxon>Odontoceti</taxon>
        <taxon>Monodontidae</taxon>
        <taxon>Monodon</taxon>
    </lineage>
</organism>
<keyword evidence="8" id="KW-0539">Nucleus</keyword>
<evidence type="ECO:0000256" key="5">
    <source>
        <dbReference type="ARBA" id="ARBA00022744"/>
    </source>
</evidence>
<evidence type="ECO:0000256" key="2">
    <source>
        <dbReference type="ARBA" id="ARBA00004496"/>
    </source>
</evidence>
<keyword evidence="7" id="KW-0175">Coiled coil</keyword>
<dbReference type="GO" id="GO:0016363">
    <property type="term" value="C:nuclear matrix"/>
    <property type="evidence" value="ECO:0007669"/>
    <property type="project" value="UniProtKB-SubCell"/>
</dbReference>
<comment type="function">
    <text evidence="9">Together with KRT19, helps to link the contractile apparatus to dystrophin at the costameres of striated muscle.</text>
</comment>
<dbReference type="PANTHER" id="PTHR45616">
    <property type="entry name" value="GATA-TYPE DOMAIN-CONTAINING PROTEIN"/>
    <property type="match status" value="1"/>
</dbReference>
<accession>A0A4U1FJR0</accession>
<evidence type="ECO:0000313" key="15">
    <source>
        <dbReference type="Proteomes" id="UP000308365"/>
    </source>
</evidence>
<evidence type="ECO:0000256" key="11">
    <source>
        <dbReference type="ARBA" id="ARBA00042886"/>
    </source>
</evidence>
<dbReference type="Gene3D" id="1.20.5.500">
    <property type="entry name" value="Single helix bin"/>
    <property type="match status" value="1"/>
</dbReference>
<evidence type="ECO:0000313" key="14">
    <source>
        <dbReference type="EMBL" id="TKC49226.1"/>
    </source>
</evidence>
<dbReference type="GO" id="GO:0005737">
    <property type="term" value="C:cytoplasm"/>
    <property type="evidence" value="ECO:0007669"/>
    <property type="project" value="UniProtKB-SubCell"/>
</dbReference>